<dbReference type="PANTHER" id="PTHR45270">
    <property type="entry name" value="OS03G0832900 PROTEIN"/>
    <property type="match status" value="1"/>
</dbReference>
<reference evidence="2 3" key="1">
    <citation type="journal article" date="2022" name="Nat. Genet.">
        <title>Improved pea reference genome and pan-genome highlight genomic features and evolutionary characteristics.</title>
        <authorList>
            <person name="Yang T."/>
            <person name="Liu R."/>
            <person name="Luo Y."/>
            <person name="Hu S."/>
            <person name="Wang D."/>
            <person name="Wang C."/>
            <person name="Pandey M.K."/>
            <person name="Ge S."/>
            <person name="Xu Q."/>
            <person name="Li N."/>
            <person name="Li G."/>
            <person name="Huang Y."/>
            <person name="Saxena R.K."/>
            <person name="Ji Y."/>
            <person name="Li M."/>
            <person name="Yan X."/>
            <person name="He Y."/>
            <person name="Liu Y."/>
            <person name="Wang X."/>
            <person name="Xiang C."/>
            <person name="Varshney R.K."/>
            <person name="Ding H."/>
            <person name="Gao S."/>
            <person name="Zong X."/>
        </authorList>
    </citation>
    <scope>NUCLEOTIDE SEQUENCE [LARGE SCALE GENOMIC DNA]</scope>
    <source>
        <strain evidence="2 3">cv. Zhongwan 6</strain>
    </source>
</reference>
<dbReference type="Proteomes" id="UP001058974">
    <property type="component" value="Chromosome 1"/>
</dbReference>
<sequence length="133" mass="15377">MGSSMSSESFRKLQCAYEVLADSVKKRDYDEQLRKEESMAKSVCQKSHSSSRHDNTEYRSEESRRIQCTKCGGGRCVSKKVYQIAKPFRLGVEAQCMGKMGERFGHTWSLGHEVVLAWDYQSWHDIKNIMRIT</sequence>
<accession>A0A9D5BPD6</accession>
<protein>
    <recommendedName>
        <fullName evidence="4">J domain-containing protein</fullName>
    </recommendedName>
</protein>
<evidence type="ECO:0000313" key="3">
    <source>
        <dbReference type="Proteomes" id="UP001058974"/>
    </source>
</evidence>
<dbReference type="Gramene" id="Psat01G0509500-T1">
    <property type="protein sequence ID" value="KAI5447509.1"/>
    <property type="gene ID" value="KIW84_015095"/>
</dbReference>
<organism evidence="2 3">
    <name type="scientific">Pisum sativum</name>
    <name type="common">Garden pea</name>
    <name type="synonym">Lathyrus oleraceus</name>
    <dbReference type="NCBI Taxonomy" id="3888"/>
    <lineage>
        <taxon>Eukaryota</taxon>
        <taxon>Viridiplantae</taxon>
        <taxon>Streptophyta</taxon>
        <taxon>Embryophyta</taxon>
        <taxon>Tracheophyta</taxon>
        <taxon>Spermatophyta</taxon>
        <taxon>Magnoliopsida</taxon>
        <taxon>eudicotyledons</taxon>
        <taxon>Gunneridae</taxon>
        <taxon>Pentapetalae</taxon>
        <taxon>rosids</taxon>
        <taxon>fabids</taxon>
        <taxon>Fabales</taxon>
        <taxon>Fabaceae</taxon>
        <taxon>Papilionoideae</taxon>
        <taxon>50 kb inversion clade</taxon>
        <taxon>NPAAA clade</taxon>
        <taxon>Hologalegina</taxon>
        <taxon>IRL clade</taxon>
        <taxon>Fabeae</taxon>
        <taxon>Lathyrus</taxon>
    </lineage>
</organism>
<dbReference type="InterPro" id="IPR036869">
    <property type="entry name" value="J_dom_sf"/>
</dbReference>
<name>A0A9D5BPD6_PEA</name>
<dbReference type="EMBL" id="JAMSHJ010000001">
    <property type="protein sequence ID" value="KAI5447509.1"/>
    <property type="molecule type" value="Genomic_DNA"/>
</dbReference>
<gene>
    <name evidence="2" type="ORF">KIW84_015095</name>
</gene>
<evidence type="ECO:0000256" key="1">
    <source>
        <dbReference type="SAM" id="MobiDB-lite"/>
    </source>
</evidence>
<dbReference type="Gene3D" id="1.10.287.110">
    <property type="entry name" value="DnaJ domain"/>
    <property type="match status" value="1"/>
</dbReference>
<evidence type="ECO:0000313" key="2">
    <source>
        <dbReference type="EMBL" id="KAI5447509.1"/>
    </source>
</evidence>
<evidence type="ECO:0008006" key="4">
    <source>
        <dbReference type="Google" id="ProtNLM"/>
    </source>
</evidence>
<keyword evidence="3" id="KW-1185">Reference proteome</keyword>
<comment type="caution">
    <text evidence="2">The sequence shown here is derived from an EMBL/GenBank/DDBJ whole genome shotgun (WGS) entry which is preliminary data.</text>
</comment>
<dbReference type="InterPro" id="IPR018253">
    <property type="entry name" value="DnaJ_domain_CS"/>
</dbReference>
<dbReference type="PROSITE" id="PS00636">
    <property type="entry name" value="DNAJ_1"/>
    <property type="match status" value="1"/>
</dbReference>
<feature type="region of interest" description="Disordered" evidence="1">
    <location>
        <begin position="36"/>
        <end position="59"/>
    </location>
</feature>
<proteinExistence type="predicted"/>
<dbReference type="AlphaFoldDB" id="A0A9D5BPD6"/>
<dbReference type="PANTHER" id="PTHR45270:SF1">
    <property type="entry name" value="CHAPERONE DNAJ-DOMAIN SUPERFAMILY PROTEIN"/>
    <property type="match status" value="1"/>
</dbReference>